<dbReference type="Gene3D" id="1.20.1080.10">
    <property type="entry name" value="Glycerol uptake facilitator protein"/>
    <property type="match status" value="1"/>
</dbReference>
<dbReference type="InterPro" id="IPR023271">
    <property type="entry name" value="Aquaporin-like"/>
</dbReference>
<evidence type="ECO:0000256" key="6">
    <source>
        <dbReference type="ARBA" id="ARBA00023136"/>
    </source>
</evidence>
<evidence type="ECO:0000256" key="7">
    <source>
        <dbReference type="SAM" id="Phobius"/>
    </source>
</evidence>
<dbReference type="EMBL" id="ANJW01000476">
    <property type="protein sequence ID" value="EPC53362.1"/>
    <property type="molecule type" value="Genomic_DNA"/>
</dbReference>
<keyword evidence="5 7" id="KW-1133">Transmembrane helix</keyword>
<comment type="similarity">
    <text evidence="2">Belongs to the MIP/aquaporin (TC 1.A.8) family.</text>
</comment>
<dbReference type="InterPro" id="IPR050363">
    <property type="entry name" value="MIP/Aquaporin"/>
</dbReference>
<comment type="subcellular location">
    <subcellularLocation>
        <location evidence="1">Membrane</location>
        <topology evidence="1">Multi-pass membrane protein</topology>
    </subcellularLocation>
</comment>
<protein>
    <submittedName>
        <fullName evidence="8">Putative glycerol uptake facilitator protein</fullName>
    </submittedName>
</protein>
<reference evidence="8 9" key="1">
    <citation type="journal article" date="2013" name="PLoS ONE">
        <title>Lactobacillus paracasei comparative genomics: towards species pan-genome definition and exploitation of diversity.</title>
        <authorList>
            <person name="Smokvina T."/>
            <person name="Wels M."/>
            <person name="Polka J."/>
            <person name="Chervaux C."/>
            <person name="Brisse S."/>
            <person name="Boekhorst J."/>
            <person name="van Hylckama Vlieg J.E."/>
            <person name="Siezen R.J."/>
        </authorList>
    </citation>
    <scope>NUCLEOTIDE SEQUENCE [LARGE SCALE GENOMIC DNA]</scope>
    <source>
        <strain evidence="8 9">Lpp123</strain>
    </source>
</reference>
<keyword evidence="3" id="KW-0813">Transport</keyword>
<evidence type="ECO:0000256" key="4">
    <source>
        <dbReference type="ARBA" id="ARBA00022692"/>
    </source>
</evidence>
<name>A0A829GH33_LACPA</name>
<evidence type="ECO:0000256" key="3">
    <source>
        <dbReference type="ARBA" id="ARBA00022448"/>
    </source>
</evidence>
<dbReference type="GO" id="GO:0015254">
    <property type="term" value="F:glycerol channel activity"/>
    <property type="evidence" value="ECO:0007669"/>
    <property type="project" value="TreeGrafter"/>
</dbReference>
<accession>A0A829GH33</accession>
<evidence type="ECO:0000256" key="5">
    <source>
        <dbReference type="ARBA" id="ARBA00022989"/>
    </source>
</evidence>
<dbReference type="AlphaFoldDB" id="A0A829GH33"/>
<organism evidence="8 9">
    <name type="scientific">Lacticaseibacillus paracasei subsp. paracasei Lpp123</name>
    <dbReference type="NCBI Taxonomy" id="1256201"/>
    <lineage>
        <taxon>Bacteria</taxon>
        <taxon>Bacillati</taxon>
        <taxon>Bacillota</taxon>
        <taxon>Bacilli</taxon>
        <taxon>Lactobacillales</taxon>
        <taxon>Lactobacillaceae</taxon>
        <taxon>Lacticaseibacillus</taxon>
    </lineage>
</organism>
<keyword evidence="4 7" id="KW-0812">Transmembrane</keyword>
<feature type="transmembrane region" description="Helical" evidence="7">
    <location>
        <begin position="30"/>
        <end position="50"/>
    </location>
</feature>
<dbReference type="InterPro" id="IPR000425">
    <property type="entry name" value="MIP"/>
</dbReference>
<evidence type="ECO:0000313" key="9">
    <source>
        <dbReference type="Proteomes" id="UP000014316"/>
    </source>
</evidence>
<dbReference type="PANTHER" id="PTHR43829">
    <property type="entry name" value="AQUAPORIN OR AQUAGLYCEROPORIN RELATED"/>
    <property type="match status" value="1"/>
</dbReference>
<keyword evidence="6 7" id="KW-0472">Membrane</keyword>
<evidence type="ECO:0000256" key="1">
    <source>
        <dbReference type="ARBA" id="ARBA00004141"/>
    </source>
</evidence>
<dbReference type="SUPFAM" id="SSF81338">
    <property type="entry name" value="Aquaporin-like"/>
    <property type="match status" value="1"/>
</dbReference>
<evidence type="ECO:0000256" key="2">
    <source>
        <dbReference type="ARBA" id="ARBA00006175"/>
    </source>
</evidence>
<gene>
    <name evidence="8" type="ORF">Lpp123_08000</name>
</gene>
<evidence type="ECO:0000313" key="8">
    <source>
        <dbReference type="EMBL" id="EPC53362.1"/>
    </source>
</evidence>
<dbReference type="Pfam" id="PF00230">
    <property type="entry name" value="MIP"/>
    <property type="match status" value="1"/>
</dbReference>
<dbReference type="PANTHER" id="PTHR43829:SF9">
    <property type="entry name" value="AQUAPORIN-9"/>
    <property type="match status" value="1"/>
</dbReference>
<proteinExistence type="inferred from homology"/>
<comment type="caution">
    <text evidence="8">The sequence shown here is derived from an EMBL/GenBank/DDBJ whole genome shotgun (WGS) entry which is preliminary data.</text>
</comment>
<dbReference type="GO" id="GO:0005886">
    <property type="term" value="C:plasma membrane"/>
    <property type="evidence" value="ECO:0007669"/>
    <property type="project" value="TreeGrafter"/>
</dbReference>
<sequence length="51" mass="5259">MNPARDLGPRLAHAILPIAHKGGSDWGYSWVPVLGPLAGGVVGALIFVTLP</sequence>
<dbReference type="Proteomes" id="UP000014316">
    <property type="component" value="Unassembled WGS sequence"/>
</dbReference>